<accession>A0A2J4JSM2</accession>
<dbReference type="Proteomes" id="UP000221015">
    <property type="component" value="Unassembled WGS sequence"/>
</dbReference>
<name>A0A2J4JSM2_9FIRM</name>
<sequence>MKIKRALEEVAAEAQKDGYGFEYMRNIRDGSLEMRIFKGRFGERVTLPVREVVEHETSGTGHKLIFDTYFALKDQYERDEVWM</sequence>
<dbReference type="RefSeq" id="WP_097782197.1">
    <property type="nucleotide sequence ID" value="NZ_JAEKBW010000001.1"/>
</dbReference>
<comment type="caution">
    <text evidence="2">The sequence shown here is derived from an EMBL/GenBank/DDBJ whole genome shotgun (WGS) entry which is preliminary data.</text>
</comment>
<evidence type="ECO:0000313" key="3">
    <source>
        <dbReference type="Proteomes" id="UP000221015"/>
    </source>
</evidence>
<reference evidence="1 4" key="3">
    <citation type="journal article" date="2019" name="Nat. Med.">
        <title>A library of human gut bacterial isolates paired with longitudinal multiomics data enables mechanistic microbiome research.</title>
        <authorList>
            <person name="Poyet M."/>
            <person name="Groussin M."/>
            <person name="Gibbons S.M."/>
            <person name="Avila-Pacheco J."/>
            <person name="Jiang X."/>
            <person name="Kearney S.M."/>
            <person name="Perrotta A.R."/>
            <person name="Berdy B."/>
            <person name="Zhao S."/>
            <person name="Lieberman T.D."/>
            <person name="Swanson P.K."/>
            <person name="Smith M."/>
            <person name="Roesemann S."/>
            <person name="Alexander J.E."/>
            <person name="Rich S.A."/>
            <person name="Livny J."/>
            <person name="Vlamakis H."/>
            <person name="Clish C."/>
            <person name="Bullock K."/>
            <person name="Deik A."/>
            <person name="Scott J."/>
            <person name="Pierce K.A."/>
            <person name="Xavier R.J."/>
            <person name="Alm E.J."/>
        </authorList>
    </citation>
    <scope>NUCLEOTIDE SEQUENCE [LARGE SCALE GENOMIC DNA]</scope>
    <source>
        <strain evidence="1 4">BIOML-B9</strain>
    </source>
</reference>
<proteinExistence type="predicted"/>
<dbReference type="EMBL" id="WKQE01000022">
    <property type="protein sequence ID" value="MSC81686.1"/>
    <property type="molecule type" value="Genomic_DNA"/>
</dbReference>
<reference evidence="2" key="2">
    <citation type="submission" date="2017-07" db="EMBL/GenBank/DDBJ databases">
        <authorList>
            <person name="Sun Z.S."/>
            <person name="Albrecht U."/>
            <person name="Echele G."/>
            <person name="Lee C.C."/>
        </authorList>
    </citation>
    <scope>NUCLEOTIDE SEQUENCE</scope>
    <source>
        <strain evidence="2">CNCM I 4542</strain>
    </source>
</reference>
<organism evidence="2 3">
    <name type="scientific">Faecalibacterium prausnitzii</name>
    <dbReference type="NCBI Taxonomy" id="853"/>
    <lineage>
        <taxon>Bacteria</taxon>
        <taxon>Bacillati</taxon>
        <taxon>Bacillota</taxon>
        <taxon>Clostridia</taxon>
        <taxon>Eubacteriales</taxon>
        <taxon>Oscillospiraceae</taxon>
        <taxon>Faecalibacterium</taxon>
    </lineage>
</organism>
<evidence type="ECO:0000313" key="1">
    <source>
        <dbReference type="EMBL" id="MSC81686.1"/>
    </source>
</evidence>
<gene>
    <name evidence="2" type="ORF">CGS50_004295</name>
    <name evidence="1" type="ORF">GKD85_12920</name>
</gene>
<protein>
    <submittedName>
        <fullName evidence="2">Uncharacterized protein</fullName>
    </submittedName>
</protein>
<evidence type="ECO:0000313" key="4">
    <source>
        <dbReference type="Proteomes" id="UP000477010"/>
    </source>
</evidence>
<dbReference type="EMBL" id="NMTS02000001">
    <property type="protein sequence ID" value="PLK30837.1"/>
    <property type="molecule type" value="Genomic_DNA"/>
</dbReference>
<evidence type="ECO:0000313" key="2">
    <source>
        <dbReference type="EMBL" id="PLK30837.1"/>
    </source>
</evidence>
<dbReference type="Proteomes" id="UP000477010">
    <property type="component" value="Unassembled WGS sequence"/>
</dbReference>
<reference evidence="2 3" key="1">
    <citation type="journal article" date="2017" name="Front. Microbiol.">
        <title>New Insights into the Diversity of the Genus Faecalibacterium.</title>
        <authorList>
            <person name="Benevides L."/>
            <person name="Burman S."/>
            <person name="Martin R."/>
            <person name="Robert V."/>
            <person name="Thomas M."/>
            <person name="Miquel S."/>
            <person name="Chain F."/>
            <person name="Sokol H."/>
            <person name="Bermudez-Humaran L.G."/>
            <person name="Morrison M."/>
            <person name="Langella P."/>
            <person name="Azevedo V.A."/>
            <person name="Chatel J.M."/>
            <person name="Soares S."/>
        </authorList>
    </citation>
    <scope>NUCLEOTIDE SEQUENCE [LARGE SCALE GENOMIC DNA]</scope>
    <source>
        <strain evidence="2 3">CNCM I 4542</strain>
    </source>
</reference>
<dbReference type="AlphaFoldDB" id="A0A2J4JSM2"/>